<dbReference type="CDD" id="cd07723">
    <property type="entry name" value="hydroxyacylglutathione_hydrolase_MBL-fold"/>
    <property type="match status" value="1"/>
</dbReference>
<reference evidence="13 14" key="2">
    <citation type="submission" date="2018-06" db="EMBL/GenBank/DDBJ databases">
        <authorList>
            <consortium name="Pathogen Informatics"/>
            <person name="Doyle S."/>
        </authorList>
    </citation>
    <scope>NUCLEOTIDE SEQUENCE [LARGE SCALE GENOMIC DNA]</scope>
    <source>
        <strain evidence="11 14">NCTC11978</strain>
        <strain evidence="10 13">NCTC12022</strain>
    </source>
</reference>
<dbReference type="EC" id="3.1.2.6" evidence="7"/>
<evidence type="ECO:0000313" key="14">
    <source>
        <dbReference type="Proteomes" id="UP000254033"/>
    </source>
</evidence>
<feature type="binding site" evidence="7">
    <location>
        <position position="59"/>
    </location>
    <ligand>
        <name>Zn(2+)</name>
        <dbReference type="ChEBI" id="CHEBI:29105"/>
        <label>2</label>
    </ligand>
</feature>
<dbReference type="HAMAP" id="MF_01374">
    <property type="entry name" value="Glyoxalase_2"/>
    <property type="match status" value="1"/>
</dbReference>
<comment type="pathway">
    <text evidence="2 7">Secondary metabolite metabolism; methylglyoxal degradation; (R)-lactate from methylglyoxal: step 2/2.</text>
</comment>
<evidence type="ECO:0000313" key="12">
    <source>
        <dbReference type="Proteomes" id="UP000054698"/>
    </source>
</evidence>
<feature type="binding site" evidence="7">
    <location>
        <position position="130"/>
    </location>
    <ligand>
        <name>Zn(2+)</name>
        <dbReference type="ChEBI" id="CHEBI:29105"/>
        <label>1</label>
    </ligand>
</feature>
<dbReference type="Proteomes" id="UP000054698">
    <property type="component" value="Unassembled WGS sequence"/>
</dbReference>
<evidence type="ECO:0000259" key="8">
    <source>
        <dbReference type="SMART" id="SM00849"/>
    </source>
</evidence>
<evidence type="ECO:0000256" key="6">
    <source>
        <dbReference type="ARBA" id="ARBA00022833"/>
    </source>
</evidence>
<dbReference type="EMBL" id="UASS01000040">
    <property type="protein sequence ID" value="SPX62723.1"/>
    <property type="molecule type" value="Genomic_DNA"/>
</dbReference>
<dbReference type="Proteomes" id="UP000254033">
    <property type="component" value="Unassembled WGS sequence"/>
</dbReference>
<feature type="binding site" evidence="7">
    <location>
        <position position="54"/>
    </location>
    <ligand>
        <name>Zn(2+)</name>
        <dbReference type="ChEBI" id="CHEBI:29105"/>
        <label>1</label>
    </ligand>
</feature>
<sequence length="254" mass="28744">MKILPIPAFNDNYIWLLINEEEQTALCVDPGDANPVLAFLAQEKLKLKAILLTHHHYDHTDGVNELINTYPGIAIYGPEDSRIPQVNHILRDGDVLPLPPYHFRVLNTPGHTATHISLYEPEFGLLFCGDTLFSAGCGRVFDGTIDDLFASLQKLKALPDITQIYCAHEYTRRNLRFAATVEPDNLAIRQHAHRLMAKESQRSLPSNIALEKEINPFFRTHLQSMQNYAALKGNKNTDPLSVFKQLRADKDNFS</sequence>
<proteinExistence type="inferred from homology"/>
<feature type="binding site" evidence="7">
    <location>
        <position position="111"/>
    </location>
    <ligand>
        <name>Zn(2+)</name>
        <dbReference type="ChEBI" id="CHEBI:29105"/>
        <label>1</label>
    </ligand>
</feature>
<dbReference type="OrthoDB" id="9802248at2"/>
<dbReference type="PANTHER" id="PTHR43705">
    <property type="entry name" value="HYDROXYACYLGLUTATHIONE HYDROLASE"/>
    <property type="match status" value="1"/>
</dbReference>
<evidence type="ECO:0000256" key="5">
    <source>
        <dbReference type="ARBA" id="ARBA00022801"/>
    </source>
</evidence>
<comment type="function">
    <text evidence="7">Thiolesterase that catalyzes the hydrolysis of S-D-lactoyl-glutathione to form glutathione and D-lactic acid.</text>
</comment>
<reference evidence="9 12" key="1">
    <citation type="submission" date="2015-11" db="EMBL/GenBank/DDBJ databases">
        <title>Genomic analysis of 38 Legionella species identifies large and diverse effector repertoires.</title>
        <authorList>
            <person name="Burstein D."/>
            <person name="Amaro F."/>
            <person name="Zusman T."/>
            <person name="Lifshitz Z."/>
            <person name="Cohen O."/>
            <person name="Gilbert J.A."/>
            <person name="Pupko T."/>
            <person name="Shuman H.A."/>
            <person name="Segal G."/>
        </authorList>
    </citation>
    <scope>NUCLEOTIDE SEQUENCE [LARGE SCALE GENOMIC DNA]</scope>
    <source>
        <strain evidence="9 12">WO-44C</strain>
    </source>
</reference>
<dbReference type="PIRSF" id="PIRSF005457">
    <property type="entry name" value="Glx"/>
    <property type="match status" value="1"/>
</dbReference>
<comment type="cofactor">
    <cofactor evidence="7">
        <name>Zn(2+)</name>
        <dbReference type="ChEBI" id="CHEBI:29105"/>
    </cofactor>
    <text evidence="7">Binds 2 Zn(2+) ions per subunit.</text>
</comment>
<protein>
    <recommendedName>
        <fullName evidence="7">Hydroxyacylglutathione hydrolase</fullName>
        <ecNumber evidence="7">3.1.2.6</ecNumber>
    </recommendedName>
    <alternativeName>
        <fullName evidence="7">Glyoxalase II</fullName>
        <shortName evidence="7">Glx II</shortName>
    </alternativeName>
</protein>
<evidence type="ECO:0000256" key="3">
    <source>
        <dbReference type="ARBA" id="ARBA00006759"/>
    </source>
</evidence>
<evidence type="ECO:0000256" key="4">
    <source>
        <dbReference type="ARBA" id="ARBA00022723"/>
    </source>
</evidence>
<dbReference type="EMBL" id="LNYB01000085">
    <property type="protein sequence ID" value="KTC95539.1"/>
    <property type="molecule type" value="Genomic_DNA"/>
</dbReference>
<dbReference type="RefSeq" id="WP_058447984.1">
    <property type="nucleotide sequence ID" value="NZ_CAAAHT010000029.1"/>
</dbReference>
<dbReference type="GO" id="GO:0019243">
    <property type="term" value="P:methylglyoxal catabolic process to D-lactate via S-lactoyl-glutathione"/>
    <property type="evidence" value="ECO:0007669"/>
    <property type="project" value="UniProtKB-UniRule"/>
</dbReference>
<feature type="binding site" evidence="7">
    <location>
        <position position="130"/>
    </location>
    <ligand>
        <name>Zn(2+)</name>
        <dbReference type="ChEBI" id="CHEBI:29105"/>
        <label>2</label>
    </ligand>
</feature>
<keyword evidence="4 7" id="KW-0479">Metal-binding</keyword>
<dbReference type="GO" id="GO:0004416">
    <property type="term" value="F:hydroxyacylglutathione hydrolase activity"/>
    <property type="evidence" value="ECO:0007669"/>
    <property type="project" value="UniProtKB-UniRule"/>
</dbReference>
<dbReference type="NCBIfam" id="TIGR03413">
    <property type="entry name" value="GSH_gloB"/>
    <property type="match status" value="1"/>
</dbReference>
<dbReference type="InterPro" id="IPR017782">
    <property type="entry name" value="Hydroxyacylglutathione_Hdrlase"/>
</dbReference>
<dbReference type="Pfam" id="PF16123">
    <property type="entry name" value="HAGH_C"/>
    <property type="match status" value="1"/>
</dbReference>
<feature type="binding site" evidence="7">
    <location>
        <position position="56"/>
    </location>
    <ligand>
        <name>Zn(2+)</name>
        <dbReference type="ChEBI" id="CHEBI:29105"/>
        <label>1</label>
    </ligand>
</feature>
<dbReference type="InterPro" id="IPR035680">
    <property type="entry name" value="Clx_II_MBL"/>
</dbReference>
<evidence type="ECO:0000313" key="9">
    <source>
        <dbReference type="EMBL" id="KTC95539.1"/>
    </source>
</evidence>
<comment type="catalytic activity">
    <reaction evidence="1 7">
        <text>an S-(2-hydroxyacyl)glutathione + H2O = a 2-hydroxy carboxylate + glutathione + H(+)</text>
        <dbReference type="Rhea" id="RHEA:21864"/>
        <dbReference type="ChEBI" id="CHEBI:15377"/>
        <dbReference type="ChEBI" id="CHEBI:15378"/>
        <dbReference type="ChEBI" id="CHEBI:57925"/>
        <dbReference type="ChEBI" id="CHEBI:58896"/>
        <dbReference type="ChEBI" id="CHEBI:71261"/>
        <dbReference type="EC" id="3.1.2.6"/>
    </reaction>
</comment>
<feature type="domain" description="Metallo-beta-lactamase" evidence="8">
    <location>
        <begin position="11"/>
        <end position="168"/>
    </location>
</feature>
<feature type="binding site" evidence="7">
    <location>
        <position position="168"/>
    </location>
    <ligand>
        <name>Zn(2+)</name>
        <dbReference type="ChEBI" id="CHEBI:29105"/>
        <label>2</label>
    </ligand>
</feature>
<evidence type="ECO:0000256" key="1">
    <source>
        <dbReference type="ARBA" id="ARBA00001623"/>
    </source>
</evidence>
<name>A0A0W0TIZ9_9GAMM</name>
<comment type="subunit">
    <text evidence="7">Monomer.</text>
</comment>
<evidence type="ECO:0000256" key="7">
    <source>
        <dbReference type="HAMAP-Rule" id="MF_01374"/>
    </source>
</evidence>
<evidence type="ECO:0000313" key="11">
    <source>
        <dbReference type="EMBL" id="STX38220.1"/>
    </source>
</evidence>
<dbReference type="SUPFAM" id="SSF56281">
    <property type="entry name" value="Metallo-hydrolase/oxidoreductase"/>
    <property type="match status" value="1"/>
</dbReference>
<dbReference type="Pfam" id="PF00753">
    <property type="entry name" value="Lactamase_B"/>
    <property type="match status" value="1"/>
</dbReference>
<dbReference type="InterPro" id="IPR050110">
    <property type="entry name" value="Glyoxalase_II_hydrolase"/>
</dbReference>
<dbReference type="PANTHER" id="PTHR43705:SF1">
    <property type="entry name" value="HYDROXYACYLGLUTATHIONE HYDROLASE GLOB"/>
    <property type="match status" value="1"/>
</dbReference>
<evidence type="ECO:0000256" key="2">
    <source>
        <dbReference type="ARBA" id="ARBA00004963"/>
    </source>
</evidence>
<dbReference type="GO" id="GO:0046872">
    <property type="term" value="F:metal ion binding"/>
    <property type="evidence" value="ECO:0007669"/>
    <property type="project" value="UniProtKB-KW"/>
</dbReference>
<evidence type="ECO:0000313" key="10">
    <source>
        <dbReference type="EMBL" id="SPX62723.1"/>
    </source>
</evidence>
<organism evidence="9 12">
    <name type="scientific">Legionella feeleii</name>
    <dbReference type="NCBI Taxonomy" id="453"/>
    <lineage>
        <taxon>Bacteria</taxon>
        <taxon>Pseudomonadati</taxon>
        <taxon>Pseudomonadota</taxon>
        <taxon>Gammaproteobacteria</taxon>
        <taxon>Legionellales</taxon>
        <taxon>Legionellaceae</taxon>
        <taxon>Legionella</taxon>
    </lineage>
</organism>
<accession>A0A0W0TIZ9</accession>
<dbReference type="STRING" id="453.Lfee_3204"/>
<gene>
    <name evidence="7 9" type="primary">gloB</name>
    <name evidence="9" type="ORF">Lfee_3204</name>
    <name evidence="11" type="ORF">NCTC11978_01403</name>
    <name evidence="10" type="ORF">NCTC12022_03488</name>
</gene>
<feature type="binding site" evidence="7">
    <location>
        <position position="58"/>
    </location>
    <ligand>
        <name>Zn(2+)</name>
        <dbReference type="ChEBI" id="CHEBI:29105"/>
        <label>2</label>
    </ligand>
</feature>
<dbReference type="UniPathway" id="UPA00619">
    <property type="reaction ID" value="UER00676"/>
</dbReference>
<dbReference type="Gene3D" id="3.60.15.10">
    <property type="entry name" value="Ribonuclease Z/Hydroxyacylglutathione hydrolase-like"/>
    <property type="match status" value="1"/>
</dbReference>
<dbReference type="PATRIC" id="fig|453.4.peg.3489"/>
<dbReference type="InterPro" id="IPR001279">
    <property type="entry name" value="Metallo-B-lactamas"/>
</dbReference>
<comment type="similarity">
    <text evidence="3 7">Belongs to the metallo-beta-lactamase superfamily. Glyoxalase II family.</text>
</comment>
<dbReference type="Proteomes" id="UP000251942">
    <property type="component" value="Unassembled WGS sequence"/>
</dbReference>
<keyword evidence="12" id="KW-1185">Reference proteome</keyword>
<dbReference type="EMBL" id="UGNY01000001">
    <property type="protein sequence ID" value="STX38220.1"/>
    <property type="molecule type" value="Genomic_DNA"/>
</dbReference>
<evidence type="ECO:0000313" key="13">
    <source>
        <dbReference type="Proteomes" id="UP000251942"/>
    </source>
</evidence>
<dbReference type="InterPro" id="IPR036866">
    <property type="entry name" value="RibonucZ/Hydroxyglut_hydro"/>
</dbReference>
<keyword evidence="5 7" id="KW-0378">Hydrolase</keyword>
<dbReference type="AlphaFoldDB" id="A0A0W0TIZ9"/>
<dbReference type="InterPro" id="IPR032282">
    <property type="entry name" value="HAGH_C"/>
</dbReference>
<keyword evidence="6 7" id="KW-0862">Zinc</keyword>
<dbReference type="SMART" id="SM00849">
    <property type="entry name" value="Lactamase_B"/>
    <property type="match status" value="1"/>
</dbReference>